<dbReference type="AlphaFoldDB" id="H1PZR1"/>
<dbReference type="EMBL" id="AGWK01000003">
    <property type="protein sequence ID" value="EHO74822.1"/>
    <property type="molecule type" value="Genomic_DNA"/>
</dbReference>
<accession>H1PZR1</accession>
<name>H1PZR1_9BACT</name>
<dbReference type="HOGENOM" id="CLU_2818615_0_0_10"/>
<evidence type="ECO:0000313" key="3">
    <source>
        <dbReference type="Proteomes" id="UP000016023"/>
    </source>
</evidence>
<dbReference type="RefSeq" id="WP_006951072.1">
    <property type="nucleotide sequence ID" value="NZ_JH594521.1"/>
</dbReference>
<feature type="region of interest" description="Disordered" evidence="1">
    <location>
        <begin position="1"/>
        <end position="26"/>
    </location>
</feature>
<evidence type="ECO:0000256" key="1">
    <source>
        <dbReference type="SAM" id="MobiDB-lite"/>
    </source>
</evidence>
<organism evidence="2 3">
    <name type="scientific">Prevotella micans F0438</name>
    <dbReference type="NCBI Taxonomy" id="883158"/>
    <lineage>
        <taxon>Bacteria</taxon>
        <taxon>Pseudomonadati</taxon>
        <taxon>Bacteroidota</taxon>
        <taxon>Bacteroidia</taxon>
        <taxon>Bacteroidales</taxon>
        <taxon>Prevotellaceae</taxon>
        <taxon>Prevotella</taxon>
    </lineage>
</organism>
<dbReference type="STRING" id="883158.HMPREF9140_00149"/>
<gene>
    <name evidence="2" type="ORF">HMPREF9140_00149</name>
</gene>
<proteinExistence type="predicted"/>
<feature type="non-terminal residue" evidence="2">
    <location>
        <position position="1"/>
    </location>
</feature>
<keyword evidence="3" id="KW-1185">Reference proteome</keyword>
<dbReference type="Proteomes" id="UP000016023">
    <property type="component" value="Unassembled WGS sequence"/>
</dbReference>
<evidence type="ECO:0000313" key="2">
    <source>
        <dbReference type="EMBL" id="EHO74822.1"/>
    </source>
</evidence>
<reference evidence="2 3" key="1">
    <citation type="submission" date="2011-12" db="EMBL/GenBank/DDBJ databases">
        <title>The Genome Sequence of Prevotella micans F0438.</title>
        <authorList>
            <consortium name="The Broad Institute Genome Sequencing Platform"/>
            <person name="Earl A."/>
            <person name="Ward D."/>
            <person name="Feldgarden M."/>
            <person name="Gevers D."/>
            <person name="Izard J."/>
            <person name="Baranova O.V."/>
            <person name="Blanton J.M."/>
            <person name="Wade W.G."/>
            <person name="Dewhirst F.E."/>
            <person name="Young S.K."/>
            <person name="Zeng Q."/>
            <person name="Gargeya S."/>
            <person name="Fitzgerald M."/>
            <person name="Haas B."/>
            <person name="Abouelleil A."/>
            <person name="Alvarado L."/>
            <person name="Arachchi H.M."/>
            <person name="Berlin A."/>
            <person name="Chapman S.B."/>
            <person name="Gearin G."/>
            <person name="Goldberg J."/>
            <person name="Griggs A."/>
            <person name="Gujja S."/>
            <person name="Hansen M."/>
            <person name="Heiman D."/>
            <person name="Howarth C."/>
            <person name="Larimer J."/>
            <person name="Lui A."/>
            <person name="MacDonald P.J.P."/>
            <person name="McCowen C."/>
            <person name="Montmayeur A."/>
            <person name="Murphy C."/>
            <person name="Neiman D."/>
            <person name="Pearson M."/>
            <person name="Priest M."/>
            <person name="Roberts A."/>
            <person name="Saif S."/>
            <person name="Shea T."/>
            <person name="Sisk P."/>
            <person name="Stolte C."/>
            <person name="Sykes S."/>
            <person name="Wortman J."/>
            <person name="Nusbaum C."/>
            <person name="Birren B."/>
        </authorList>
    </citation>
    <scope>NUCLEOTIDE SEQUENCE [LARGE SCALE GENOMIC DNA]</scope>
    <source>
        <strain evidence="2 3">F0438</strain>
    </source>
</reference>
<sequence>AFEDPERRNPTIKRTFRGLGTSQSGNKKAFEARNAAIRHKKAFEALERRNPAIKRLSKTRNAAIRQ</sequence>
<protein>
    <submittedName>
        <fullName evidence="2">Uncharacterized protein</fullName>
    </submittedName>
</protein>
<comment type="caution">
    <text evidence="2">The sequence shown here is derived from an EMBL/GenBank/DDBJ whole genome shotgun (WGS) entry which is preliminary data.</text>
</comment>